<name>A0A495A0Y4_9BACI</name>
<evidence type="ECO:0000256" key="2">
    <source>
        <dbReference type="ARBA" id="ARBA00022801"/>
    </source>
</evidence>
<organism evidence="4 5">
    <name type="scientific">Oceanobacillus halophilus</name>
    <dbReference type="NCBI Taxonomy" id="930130"/>
    <lineage>
        <taxon>Bacteria</taxon>
        <taxon>Bacillati</taxon>
        <taxon>Bacillota</taxon>
        <taxon>Bacilli</taxon>
        <taxon>Bacillales</taxon>
        <taxon>Bacillaceae</taxon>
        <taxon>Oceanobacillus</taxon>
    </lineage>
</organism>
<keyword evidence="2" id="KW-0378">Hydrolase</keyword>
<dbReference type="EMBL" id="RBZP01000008">
    <property type="protein sequence ID" value="RKQ32938.1"/>
    <property type="molecule type" value="Genomic_DNA"/>
</dbReference>
<dbReference type="InterPro" id="IPR015797">
    <property type="entry name" value="NUDIX_hydrolase-like_dom_sf"/>
</dbReference>
<dbReference type="CDD" id="cd04688">
    <property type="entry name" value="NUDIX_Hydrolase"/>
    <property type="match status" value="1"/>
</dbReference>
<dbReference type="InterPro" id="IPR000086">
    <property type="entry name" value="NUDIX_hydrolase_dom"/>
</dbReference>
<dbReference type="RefSeq" id="WP_121204475.1">
    <property type="nucleotide sequence ID" value="NZ_RBZP01000008.1"/>
</dbReference>
<dbReference type="AlphaFoldDB" id="A0A495A0Y4"/>
<dbReference type="OrthoDB" id="9804442at2"/>
<evidence type="ECO:0000259" key="3">
    <source>
        <dbReference type="PROSITE" id="PS51462"/>
    </source>
</evidence>
<reference evidence="4 5" key="1">
    <citation type="journal article" date="2016" name="Int. J. Syst. Evol. Microbiol.">
        <title>Oceanobacillus halophilus sp. nov., a novel moderately halophilic bacterium from a hypersaline lake.</title>
        <authorList>
            <person name="Amoozegar M.A."/>
            <person name="Bagheri M."/>
            <person name="Makhdoumi A."/>
            <person name="Nikou M.M."/>
            <person name="Fazeli S.A.S."/>
            <person name="Schumann P."/>
            <person name="Sproer C."/>
            <person name="Sanchez-Porro C."/>
            <person name="Ventosa A."/>
        </authorList>
    </citation>
    <scope>NUCLEOTIDE SEQUENCE [LARGE SCALE GENOMIC DNA]</scope>
    <source>
        <strain evidence="4 5">DSM 23996</strain>
    </source>
</reference>
<evidence type="ECO:0000313" key="5">
    <source>
        <dbReference type="Proteomes" id="UP000269301"/>
    </source>
</evidence>
<feature type="domain" description="Nudix hydrolase" evidence="3">
    <location>
        <begin position="1"/>
        <end position="143"/>
    </location>
</feature>
<sequence length="155" mass="18380">MDVVFRTEQGTFNFRVAGVYIENNHILIHKDVNDTSWSLPGGRVKISEVSIESLKREFQEELNWDIQVSQLHWIVENFFTYHSANFHEIGFYYRVKAVGEKFHKEPFFGKEGNRLLYQWVSIDEIQNIELMPTFLSSALKHIPEHTVHFVTEKYD</sequence>
<dbReference type="Proteomes" id="UP000269301">
    <property type="component" value="Unassembled WGS sequence"/>
</dbReference>
<dbReference type="PROSITE" id="PS51462">
    <property type="entry name" value="NUDIX"/>
    <property type="match status" value="1"/>
</dbReference>
<gene>
    <name evidence="4" type="ORF">D8M06_11085</name>
</gene>
<accession>A0A495A0Y4</accession>
<proteinExistence type="predicted"/>
<evidence type="ECO:0000313" key="4">
    <source>
        <dbReference type="EMBL" id="RKQ32938.1"/>
    </source>
</evidence>
<evidence type="ECO:0000256" key="1">
    <source>
        <dbReference type="ARBA" id="ARBA00001946"/>
    </source>
</evidence>
<dbReference type="Pfam" id="PF00293">
    <property type="entry name" value="NUDIX"/>
    <property type="match status" value="1"/>
</dbReference>
<dbReference type="Gene3D" id="3.90.79.10">
    <property type="entry name" value="Nucleoside Triphosphate Pyrophosphohydrolase"/>
    <property type="match status" value="1"/>
</dbReference>
<dbReference type="GO" id="GO:0016787">
    <property type="term" value="F:hydrolase activity"/>
    <property type="evidence" value="ECO:0007669"/>
    <property type="project" value="UniProtKB-KW"/>
</dbReference>
<comment type="cofactor">
    <cofactor evidence="1">
        <name>Mg(2+)</name>
        <dbReference type="ChEBI" id="CHEBI:18420"/>
    </cofactor>
</comment>
<dbReference type="PANTHER" id="PTHR43046">
    <property type="entry name" value="GDP-MANNOSE MANNOSYL HYDROLASE"/>
    <property type="match status" value="1"/>
</dbReference>
<protein>
    <submittedName>
        <fullName evidence="4">NUDIX domain-containing protein</fullName>
    </submittedName>
</protein>
<dbReference type="SUPFAM" id="SSF55811">
    <property type="entry name" value="Nudix"/>
    <property type="match status" value="1"/>
</dbReference>
<comment type="caution">
    <text evidence="4">The sequence shown here is derived from an EMBL/GenBank/DDBJ whole genome shotgun (WGS) entry which is preliminary data.</text>
</comment>
<dbReference type="PANTHER" id="PTHR43046:SF14">
    <property type="entry name" value="MUTT_NUDIX FAMILY PROTEIN"/>
    <property type="match status" value="1"/>
</dbReference>
<keyword evidence="5" id="KW-1185">Reference proteome</keyword>